<proteinExistence type="predicted"/>
<evidence type="ECO:0000313" key="2">
    <source>
        <dbReference type="EMBL" id="PRY40383.1"/>
    </source>
</evidence>
<name>A0A2T0T426_9PSEU</name>
<comment type="caution">
    <text evidence="2">The sequence shown here is derived from an EMBL/GenBank/DDBJ whole genome shotgun (WGS) entry which is preliminary data.</text>
</comment>
<accession>A0A2T0T426</accession>
<dbReference type="RefSeq" id="WP_106188948.1">
    <property type="nucleotide sequence ID" value="NZ_PVTF01000006.1"/>
</dbReference>
<evidence type="ECO:0000313" key="3">
    <source>
        <dbReference type="Proteomes" id="UP000239494"/>
    </source>
</evidence>
<dbReference type="PANTHER" id="PTHR43157">
    <property type="entry name" value="PHOSPHATIDYLINOSITOL-GLYCAN BIOSYNTHESIS CLASS F PROTEIN-RELATED"/>
    <property type="match status" value="1"/>
</dbReference>
<reference evidence="2 3" key="1">
    <citation type="submission" date="2018-03" db="EMBL/GenBank/DDBJ databases">
        <title>Genomic Encyclopedia of Archaeal and Bacterial Type Strains, Phase II (KMG-II): from individual species to whole genera.</title>
        <authorList>
            <person name="Goeker M."/>
        </authorList>
    </citation>
    <scope>NUCLEOTIDE SEQUENCE [LARGE SCALE GENOMIC DNA]</scope>
    <source>
        <strain evidence="2 3">DSM 44720</strain>
    </source>
</reference>
<dbReference type="SUPFAM" id="SSF51735">
    <property type="entry name" value="NAD(P)-binding Rossmann-fold domains"/>
    <property type="match status" value="1"/>
</dbReference>
<dbReference type="Proteomes" id="UP000239494">
    <property type="component" value="Unassembled WGS sequence"/>
</dbReference>
<sequence length="274" mass="29742">MKTIVITGASDGIGAAASGILAGEGTRLILVGRSAVKTKAVAERVGAEYHVVDFERLDEVRDLATVLVDGCEWIDVLANNAGGLFSGPTRTVDGFEKTFQVNHLAPYLLTNLLIGRLLHSGAAVVNTSSVGARIYGRIDLDDLNCWNDYDANKAYGNGKLANVLFTRGLHERFHAAGLSSVAFHPGGVATNFASDTTSYMRLFNNTLLRRLLTTAEQGGAHLAHFVTGVPGKTWASGEYYTPRHRIGRTNKQAYDPELVRRHWDLSADMLGVRW</sequence>
<dbReference type="GO" id="GO:0016491">
    <property type="term" value="F:oxidoreductase activity"/>
    <property type="evidence" value="ECO:0007669"/>
    <property type="project" value="UniProtKB-KW"/>
</dbReference>
<dbReference type="InterPro" id="IPR036291">
    <property type="entry name" value="NAD(P)-bd_dom_sf"/>
</dbReference>
<dbReference type="InterPro" id="IPR002347">
    <property type="entry name" value="SDR_fam"/>
</dbReference>
<dbReference type="PANTHER" id="PTHR43157:SF31">
    <property type="entry name" value="PHOSPHATIDYLINOSITOL-GLYCAN BIOSYNTHESIS CLASS F PROTEIN"/>
    <property type="match status" value="1"/>
</dbReference>
<protein>
    <submittedName>
        <fullName evidence="2">Short-subunit dehydrogenase</fullName>
    </submittedName>
</protein>
<dbReference type="OrthoDB" id="3237043at2"/>
<dbReference type="PRINTS" id="PR00081">
    <property type="entry name" value="GDHRDH"/>
</dbReference>
<dbReference type="Gene3D" id="3.40.50.720">
    <property type="entry name" value="NAD(P)-binding Rossmann-like Domain"/>
    <property type="match status" value="1"/>
</dbReference>
<dbReference type="EMBL" id="PVTF01000006">
    <property type="protein sequence ID" value="PRY40383.1"/>
    <property type="molecule type" value="Genomic_DNA"/>
</dbReference>
<gene>
    <name evidence="2" type="ORF">CLV43_106118</name>
</gene>
<evidence type="ECO:0000256" key="1">
    <source>
        <dbReference type="ARBA" id="ARBA00023002"/>
    </source>
</evidence>
<organism evidence="2 3">
    <name type="scientific">Umezawaea tangerina</name>
    <dbReference type="NCBI Taxonomy" id="84725"/>
    <lineage>
        <taxon>Bacteria</taxon>
        <taxon>Bacillati</taxon>
        <taxon>Actinomycetota</taxon>
        <taxon>Actinomycetes</taxon>
        <taxon>Pseudonocardiales</taxon>
        <taxon>Pseudonocardiaceae</taxon>
        <taxon>Umezawaea</taxon>
    </lineage>
</organism>
<dbReference type="Pfam" id="PF00106">
    <property type="entry name" value="adh_short"/>
    <property type="match status" value="1"/>
</dbReference>
<dbReference type="AlphaFoldDB" id="A0A2T0T426"/>
<keyword evidence="1" id="KW-0560">Oxidoreductase</keyword>
<keyword evidence="3" id="KW-1185">Reference proteome</keyword>